<evidence type="ECO:0000259" key="1">
    <source>
        <dbReference type="Pfam" id="PF21781"/>
    </source>
</evidence>
<dbReference type="KEGG" id="aace:A0U92_10535"/>
<accession>A0A1U9KKW7</accession>
<dbReference type="AlphaFoldDB" id="A0A1U9KKW7"/>
<dbReference type="Proteomes" id="UP000188937">
    <property type="component" value="Chromosome"/>
</dbReference>
<evidence type="ECO:0000313" key="2">
    <source>
        <dbReference type="EMBL" id="AQS86420.1"/>
    </source>
</evidence>
<dbReference type="EMBL" id="CP014692">
    <property type="protein sequence ID" value="AQS86420.1"/>
    <property type="molecule type" value="Genomic_DNA"/>
</dbReference>
<feature type="domain" description="DUF6876" evidence="1">
    <location>
        <begin position="2"/>
        <end position="101"/>
    </location>
</feature>
<reference evidence="2 3" key="1">
    <citation type="submission" date="2016-03" db="EMBL/GenBank/DDBJ databases">
        <title>Acetic acid bacteria sequencing.</title>
        <authorList>
            <person name="Brandt J."/>
            <person name="Jakob F."/>
            <person name="Vogel R.F."/>
        </authorList>
    </citation>
    <scope>NUCLEOTIDE SEQUENCE [LARGE SCALE GENOMIC DNA]</scope>
    <source>
        <strain evidence="2 3">TMW2.1153</strain>
    </source>
</reference>
<name>A0A1U9KKW7_ACEAC</name>
<dbReference type="InterPro" id="IPR049241">
    <property type="entry name" value="DUF6876"/>
</dbReference>
<keyword evidence="3" id="KW-1185">Reference proteome</keyword>
<evidence type="ECO:0000313" key="3">
    <source>
        <dbReference type="Proteomes" id="UP000188937"/>
    </source>
</evidence>
<gene>
    <name evidence="2" type="ORF">A0U92_10535</name>
</gene>
<dbReference type="OrthoDB" id="1255124at2"/>
<protein>
    <recommendedName>
        <fullName evidence="1">DUF6876 domain-containing protein</fullName>
    </recommendedName>
</protein>
<dbReference type="Pfam" id="PF21781">
    <property type="entry name" value="DUF6876"/>
    <property type="match status" value="1"/>
</dbReference>
<proteinExistence type="predicted"/>
<organism evidence="2 3">
    <name type="scientific">Acetobacter aceti</name>
    <dbReference type="NCBI Taxonomy" id="435"/>
    <lineage>
        <taxon>Bacteria</taxon>
        <taxon>Pseudomonadati</taxon>
        <taxon>Pseudomonadota</taxon>
        <taxon>Alphaproteobacteria</taxon>
        <taxon>Acetobacterales</taxon>
        <taxon>Acetobacteraceae</taxon>
        <taxon>Acetobacter</taxon>
        <taxon>Acetobacter subgen. Acetobacter</taxon>
    </lineage>
</organism>
<sequence>MLLTDGAKFLCDNGMGWFIDLVVSWQTKAEVRAEPMQFWTLTTDLEKHTAIAVCTDGGQEDNHAMSLARQRIPYTDCPLKTVKLYVCQEGDNKIILLPSEY</sequence>